<keyword evidence="1" id="KW-0812">Transmembrane</keyword>
<keyword evidence="1" id="KW-0472">Membrane</keyword>
<dbReference type="Proteomes" id="UP000186777">
    <property type="component" value="Unassembled WGS sequence"/>
</dbReference>
<accession>A0A1Q6R2X7</accession>
<protein>
    <submittedName>
        <fullName evidence="2">Uncharacterized protein</fullName>
    </submittedName>
</protein>
<dbReference type="STRING" id="626940.BHW43_08780"/>
<evidence type="ECO:0000256" key="1">
    <source>
        <dbReference type="SAM" id="Phobius"/>
    </source>
</evidence>
<comment type="caution">
    <text evidence="2">The sequence shown here is derived from an EMBL/GenBank/DDBJ whole genome shotgun (WGS) entry which is preliminary data.</text>
</comment>
<proteinExistence type="predicted"/>
<dbReference type="EMBL" id="MNTG01000041">
    <property type="protein sequence ID" value="OLA36722.1"/>
    <property type="molecule type" value="Genomic_DNA"/>
</dbReference>
<sequence>MFSKFKDYLGKYIEVAKNKVSDMQSPIKWMIMSYFALVVLLVLTYYAAWCYQAWFGKIIMSDLLAIIKEMIGPAMIGFVTFIAGCFVDVNGNGIPDRLEDKKDGEKHEHR</sequence>
<reference evidence="2 3" key="1">
    <citation type="journal article" date="2016" name="Nat. Biotechnol.">
        <title>Measurement of bacterial replication rates in microbial communities.</title>
        <authorList>
            <person name="Brown C.T."/>
            <person name="Olm M.R."/>
            <person name="Thomas B.C."/>
            <person name="Banfield J.F."/>
        </authorList>
    </citation>
    <scope>NUCLEOTIDE SEQUENCE [LARGE SCALE GENOMIC DNA]</scope>
    <source>
        <strain evidence="2">46_33</strain>
    </source>
</reference>
<evidence type="ECO:0000313" key="2">
    <source>
        <dbReference type="EMBL" id="OLA36722.1"/>
    </source>
</evidence>
<evidence type="ECO:0000313" key="3">
    <source>
        <dbReference type="Proteomes" id="UP000186777"/>
    </source>
</evidence>
<keyword evidence="1" id="KW-1133">Transmembrane helix</keyword>
<dbReference type="AlphaFoldDB" id="A0A1Q6R2X7"/>
<dbReference type="RefSeq" id="WP_303680259.1">
    <property type="nucleotide sequence ID" value="NZ_MNTG01000041.1"/>
</dbReference>
<feature type="transmembrane region" description="Helical" evidence="1">
    <location>
        <begin position="70"/>
        <end position="89"/>
    </location>
</feature>
<gene>
    <name evidence="2" type="ORF">BHW43_08780</name>
</gene>
<name>A0A1Q6R2X7_9FIRM</name>
<feature type="transmembrane region" description="Helical" evidence="1">
    <location>
        <begin position="29"/>
        <end position="49"/>
    </location>
</feature>
<organism evidence="2 3">
    <name type="scientific">Phascolarctobacterium succinatutens</name>
    <dbReference type="NCBI Taxonomy" id="626940"/>
    <lineage>
        <taxon>Bacteria</taxon>
        <taxon>Bacillati</taxon>
        <taxon>Bacillota</taxon>
        <taxon>Negativicutes</taxon>
        <taxon>Acidaminococcales</taxon>
        <taxon>Acidaminococcaceae</taxon>
        <taxon>Phascolarctobacterium</taxon>
    </lineage>
</organism>